<dbReference type="InterPro" id="IPR002347">
    <property type="entry name" value="SDR_fam"/>
</dbReference>
<dbReference type="NCBIfam" id="NF005065">
    <property type="entry name" value="PRK06482.1"/>
    <property type="match status" value="1"/>
</dbReference>
<comment type="similarity">
    <text evidence="1 3">Belongs to the short-chain dehydrogenases/reductases (SDR) family.</text>
</comment>
<name>A0A5M3WDQ9_9ACTN</name>
<evidence type="ECO:0000256" key="1">
    <source>
        <dbReference type="ARBA" id="ARBA00006484"/>
    </source>
</evidence>
<dbReference type="InterPro" id="IPR051911">
    <property type="entry name" value="SDR_oxidoreductase"/>
</dbReference>
<accession>A0A5M3WDQ9</accession>
<organism evidence="4 5">
    <name type="scientific">Acrocarpospora corrugata</name>
    <dbReference type="NCBI Taxonomy" id="35763"/>
    <lineage>
        <taxon>Bacteria</taxon>
        <taxon>Bacillati</taxon>
        <taxon>Actinomycetota</taxon>
        <taxon>Actinomycetes</taxon>
        <taxon>Streptosporangiales</taxon>
        <taxon>Streptosporangiaceae</taxon>
        <taxon>Acrocarpospora</taxon>
    </lineage>
</organism>
<dbReference type="EMBL" id="BLAD01000096">
    <property type="protein sequence ID" value="GES05233.1"/>
    <property type="molecule type" value="Genomic_DNA"/>
</dbReference>
<reference evidence="4 5" key="1">
    <citation type="submission" date="2019-10" db="EMBL/GenBank/DDBJ databases">
        <title>Whole genome shotgun sequence of Acrocarpospora corrugata NBRC 13972.</title>
        <authorList>
            <person name="Ichikawa N."/>
            <person name="Kimura A."/>
            <person name="Kitahashi Y."/>
            <person name="Komaki H."/>
            <person name="Oguchi A."/>
        </authorList>
    </citation>
    <scope>NUCLEOTIDE SEQUENCE [LARGE SCALE GENOMIC DNA]</scope>
    <source>
        <strain evidence="4 5">NBRC 13972</strain>
    </source>
</reference>
<dbReference type="PANTHER" id="PTHR43976:SF16">
    <property type="entry name" value="SHORT-CHAIN DEHYDROGENASE_REDUCTASE FAMILY PROTEIN"/>
    <property type="match status" value="1"/>
</dbReference>
<dbReference type="SUPFAM" id="SSF51735">
    <property type="entry name" value="NAD(P)-binding Rossmann-fold domains"/>
    <property type="match status" value="1"/>
</dbReference>
<keyword evidence="5" id="KW-1185">Reference proteome</keyword>
<dbReference type="AlphaFoldDB" id="A0A5M3WDQ9"/>
<dbReference type="InterPro" id="IPR036291">
    <property type="entry name" value="NAD(P)-bd_dom_sf"/>
</dbReference>
<dbReference type="GO" id="GO:0016491">
    <property type="term" value="F:oxidoreductase activity"/>
    <property type="evidence" value="ECO:0007669"/>
    <property type="project" value="UniProtKB-KW"/>
</dbReference>
<sequence>MATKTWFITGTSSGFGRQLTQLLLERGDRVAATLRKPEAIKDLADQYGAQLWVRALDVTDTAQVREVVAAAFTDLGRIDAIVSNAGYGLFGAAEELSDEQISRQIDTNLVGSIQLARAVIPHLRAHGGGRIVQLSSMGGQIAFPGASLYHATKWGIEGFFESVIPEIAAFGIEVTLVEPGGARTQFAGTSLAVAPPSDAYTEGVVGQMRQFMTLAGVTAWPGDPIKIAQAIIDSTDQTPAPKRLLLGSDAYANVHAALTERLAAVESQQELAFSSDADDVIAARA</sequence>
<evidence type="ECO:0000313" key="4">
    <source>
        <dbReference type="EMBL" id="GES05233.1"/>
    </source>
</evidence>
<keyword evidence="2" id="KW-0560">Oxidoreductase</keyword>
<evidence type="ECO:0000256" key="2">
    <source>
        <dbReference type="ARBA" id="ARBA00023002"/>
    </source>
</evidence>
<gene>
    <name evidence="4" type="ORF">Acor_73010</name>
</gene>
<dbReference type="PRINTS" id="PR00080">
    <property type="entry name" value="SDRFAMILY"/>
</dbReference>
<evidence type="ECO:0000256" key="3">
    <source>
        <dbReference type="RuleBase" id="RU000363"/>
    </source>
</evidence>
<dbReference type="Proteomes" id="UP000334990">
    <property type="component" value="Unassembled WGS sequence"/>
</dbReference>
<proteinExistence type="inferred from homology"/>
<comment type="caution">
    <text evidence="4">The sequence shown here is derived from an EMBL/GenBank/DDBJ whole genome shotgun (WGS) entry which is preliminary data.</text>
</comment>
<dbReference type="Gene3D" id="3.40.50.720">
    <property type="entry name" value="NAD(P)-binding Rossmann-like Domain"/>
    <property type="match status" value="1"/>
</dbReference>
<dbReference type="Pfam" id="PF00106">
    <property type="entry name" value="adh_short"/>
    <property type="match status" value="1"/>
</dbReference>
<dbReference type="OrthoDB" id="3178062at2"/>
<dbReference type="PRINTS" id="PR00081">
    <property type="entry name" value="GDHRDH"/>
</dbReference>
<dbReference type="PANTHER" id="PTHR43976">
    <property type="entry name" value="SHORT CHAIN DEHYDROGENASE"/>
    <property type="match status" value="1"/>
</dbReference>
<dbReference type="RefSeq" id="WP_155341261.1">
    <property type="nucleotide sequence ID" value="NZ_BAAABN010000001.1"/>
</dbReference>
<dbReference type="CDD" id="cd05374">
    <property type="entry name" value="17beta-HSD-like_SDR_c"/>
    <property type="match status" value="1"/>
</dbReference>
<protein>
    <submittedName>
        <fullName evidence="4">Short-chain dehydrogenase/reductase</fullName>
    </submittedName>
</protein>
<evidence type="ECO:0000313" key="5">
    <source>
        <dbReference type="Proteomes" id="UP000334990"/>
    </source>
</evidence>